<evidence type="ECO:0000313" key="3">
    <source>
        <dbReference type="EMBL" id="AEG95479.1"/>
    </source>
</evidence>
<dbReference type="Pfam" id="PF11682">
    <property type="entry name" value="Zn_ribbon_11"/>
    <property type="match status" value="1"/>
</dbReference>
<accession>A0A0H3FKY7</accession>
<feature type="domain" description="DUF3279" evidence="1">
    <location>
        <begin position="98"/>
        <end position="128"/>
    </location>
</feature>
<evidence type="ECO:0008006" key="5">
    <source>
        <dbReference type="Google" id="ProtNLM"/>
    </source>
</evidence>
<dbReference type="KEGG" id="eae:EAE_02720"/>
<dbReference type="Pfam" id="PF25165">
    <property type="entry name" value="DUF7828"/>
    <property type="match status" value="1"/>
</dbReference>
<dbReference type="HOGENOM" id="CLU_130328_3_0_6"/>
<dbReference type="EMBL" id="CP002824">
    <property type="protein sequence ID" value="AEG95479.1"/>
    <property type="molecule type" value="Genomic_DNA"/>
</dbReference>
<evidence type="ECO:0000259" key="2">
    <source>
        <dbReference type="Pfam" id="PF25165"/>
    </source>
</evidence>
<sequence>MTIYAKSFIALDGNQRLTGAVTAQLHPDDRYTCHLCGSALVFHPEWGTNRPWFEHTWEDLTENSRHYCPYVRPEPKESRRIRMLRRYVPDVLPIVRKAEFHCSECDSHYHGERYCLNCRTGDHSVEVTAN</sequence>
<organism evidence="3 4">
    <name type="scientific">Klebsiella aerogenes (strain ATCC 13048 / DSM 30053 / CCUG 1429 / JCM 1235 / KCTC 2190 / NBRC 13534 / NCIMB 10102 / NCTC 10006 / CDC 819-56)</name>
    <name type="common">Enterobacter aerogenes</name>
    <dbReference type="NCBI Taxonomy" id="1028307"/>
    <lineage>
        <taxon>Bacteria</taxon>
        <taxon>Pseudomonadati</taxon>
        <taxon>Pseudomonadota</taxon>
        <taxon>Gammaproteobacteria</taxon>
        <taxon>Enterobacterales</taxon>
        <taxon>Enterobacteriaceae</taxon>
        <taxon>Klebsiella/Raoultella group</taxon>
        <taxon>Klebsiella</taxon>
    </lineage>
</organism>
<evidence type="ECO:0000259" key="1">
    <source>
        <dbReference type="Pfam" id="PF11682"/>
    </source>
</evidence>
<dbReference type="GeneID" id="93313673"/>
<proteinExistence type="predicted"/>
<gene>
    <name evidence="3" type="ordered locus">EAE_02720</name>
</gene>
<dbReference type="OrthoDB" id="6423493at2"/>
<reference evidence="3 4" key="1">
    <citation type="journal article" date="2012" name="J. Bacteriol.">
        <title>Complete genome sequence of Enterobacter aerogenes KCTC 2190.</title>
        <authorList>
            <person name="Shin S.H."/>
            <person name="Kim S."/>
            <person name="Kim J.Y."/>
            <person name="Lee S."/>
            <person name="Um Y."/>
            <person name="Oh M.K."/>
            <person name="Kim Y.R."/>
            <person name="Lee J."/>
            <person name="Yang K.S."/>
        </authorList>
    </citation>
    <scope>NUCLEOTIDE SEQUENCE [LARGE SCALE GENOMIC DNA]</scope>
    <source>
        <strain evidence="3 4">KCTC 2190</strain>
    </source>
</reference>
<dbReference type="AlphaFoldDB" id="A0A0H3FKY7"/>
<dbReference type="eggNOG" id="ENOG5031QW6">
    <property type="taxonomic scope" value="Bacteria"/>
</dbReference>
<feature type="domain" description="DUF7828" evidence="2">
    <location>
        <begin position="4"/>
        <end position="90"/>
    </location>
</feature>
<dbReference type="Proteomes" id="UP000008881">
    <property type="component" value="Chromosome"/>
</dbReference>
<name>A0A0H3FKY7_KLEAK</name>
<dbReference type="InterPro" id="IPR057150">
    <property type="entry name" value="DUF7828"/>
</dbReference>
<dbReference type="RefSeq" id="WP_015703405.1">
    <property type="nucleotide sequence ID" value="NC_015663.1"/>
</dbReference>
<keyword evidence="4" id="KW-1185">Reference proteome</keyword>
<dbReference type="InterPro" id="IPR021696">
    <property type="entry name" value="DUF3279"/>
</dbReference>
<evidence type="ECO:0000313" key="4">
    <source>
        <dbReference type="Proteomes" id="UP000008881"/>
    </source>
</evidence>
<protein>
    <recommendedName>
        <fullName evidence="5">DNA-directed RNA polymerase, beta subunit/140 kD subunit</fullName>
    </recommendedName>
</protein>